<dbReference type="InterPro" id="IPR035969">
    <property type="entry name" value="Rab-GAP_TBC_sf"/>
</dbReference>
<feature type="compositionally biased region" description="Polar residues" evidence="2">
    <location>
        <begin position="360"/>
        <end position="375"/>
    </location>
</feature>
<dbReference type="EMBL" id="WHUW01000017">
    <property type="protein sequence ID" value="KAF8438016.1"/>
    <property type="molecule type" value="Genomic_DNA"/>
</dbReference>
<name>A0AAD4GE67_BOLED</name>
<dbReference type="Pfam" id="PF00566">
    <property type="entry name" value="RabGAP-TBC"/>
    <property type="match status" value="1"/>
</dbReference>
<dbReference type="AlphaFoldDB" id="A0AAD4GE67"/>
<proteinExistence type="predicted"/>
<dbReference type="PROSITE" id="PS50086">
    <property type="entry name" value="TBC_RABGAP"/>
    <property type="match status" value="1"/>
</dbReference>
<reference evidence="4" key="1">
    <citation type="submission" date="2019-10" db="EMBL/GenBank/DDBJ databases">
        <authorList>
            <consortium name="DOE Joint Genome Institute"/>
            <person name="Kuo A."/>
            <person name="Miyauchi S."/>
            <person name="Kiss E."/>
            <person name="Drula E."/>
            <person name="Kohler A."/>
            <person name="Sanchez-Garcia M."/>
            <person name="Andreopoulos B."/>
            <person name="Barry K.W."/>
            <person name="Bonito G."/>
            <person name="Buee M."/>
            <person name="Carver A."/>
            <person name="Chen C."/>
            <person name="Cichocki N."/>
            <person name="Clum A."/>
            <person name="Culley D."/>
            <person name="Crous P.W."/>
            <person name="Fauchery L."/>
            <person name="Girlanda M."/>
            <person name="Hayes R."/>
            <person name="Keri Z."/>
            <person name="LaButti K."/>
            <person name="Lipzen A."/>
            <person name="Lombard V."/>
            <person name="Magnuson J."/>
            <person name="Maillard F."/>
            <person name="Morin E."/>
            <person name="Murat C."/>
            <person name="Nolan M."/>
            <person name="Ohm R."/>
            <person name="Pangilinan J."/>
            <person name="Pereira M."/>
            <person name="Perotto S."/>
            <person name="Peter M."/>
            <person name="Riley R."/>
            <person name="Sitrit Y."/>
            <person name="Stielow B."/>
            <person name="Szollosi G."/>
            <person name="Zifcakova L."/>
            <person name="Stursova M."/>
            <person name="Spatafora J.W."/>
            <person name="Tedersoo L."/>
            <person name="Vaario L.-M."/>
            <person name="Yamada A."/>
            <person name="Yan M."/>
            <person name="Wang P."/>
            <person name="Xu J."/>
            <person name="Bruns T."/>
            <person name="Baldrian P."/>
            <person name="Vilgalys R."/>
            <person name="Henrissat B."/>
            <person name="Grigoriev I.V."/>
            <person name="Hibbett D."/>
            <person name="Nagy L.G."/>
            <person name="Martin F.M."/>
        </authorList>
    </citation>
    <scope>NUCLEOTIDE SEQUENCE</scope>
    <source>
        <strain evidence="4">BED1</strain>
    </source>
</reference>
<dbReference type="Gene3D" id="1.10.472.80">
    <property type="entry name" value="Ypt/Rab-GAP domain of gyp1p, domain 3"/>
    <property type="match status" value="1"/>
</dbReference>
<gene>
    <name evidence="4" type="ORF">L210DRAFT_1056693</name>
</gene>
<feature type="compositionally biased region" description="Polar residues" evidence="2">
    <location>
        <begin position="422"/>
        <end position="433"/>
    </location>
</feature>
<feature type="region of interest" description="Disordered" evidence="2">
    <location>
        <begin position="271"/>
        <end position="297"/>
    </location>
</feature>
<dbReference type="PANTHER" id="PTHR20913:SF7">
    <property type="entry name" value="RE60063P"/>
    <property type="match status" value="1"/>
</dbReference>
<dbReference type="GO" id="GO:0005096">
    <property type="term" value="F:GTPase activator activity"/>
    <property type="evidence" value="ECO:0007669"/>
    <property type="project" value="UniProtKB-KW"/>
</dbReference>
<feature type="region of interest" description="Disordered" evidence="2">
    <location>
        <begin position="327"/>
        <end position="384"/>
    </location>
</feature>
<dbReference type="SUPFAM" id="SSF47923">
    <property type="entry name" value="Ypt/Rab-GAP domain of gyp1p"/>
    <property type="match status" value="1"/>
</dbReference>
<feature type="compositionally biased region" description="Low complexity" evidence="2">
    <location>
        <begin position="442"/>
        <end position="458"/>
    </location>
</feature>
<evidence type="ECO:0000313" key="5">
    <source>
        <dbReference type="Proteomes" id="UP001194468"/>
    </source>
</evidence>
<dbReference type="InterPro" id="IPR000195">
    <property type="entry name" value="Rab-GAP-TBC_dom"/>
</dbReference>
<comment type="caution">
    <text evidence="4">The sequence shown here is derived from an EMBL/GenBank/DDBJ whole genome shotgun (WGS) entry which is preliminary data.</text>
</comment>
<reference evidence="4" key="2">
    <citation type="journal article" date="2020" name="Nat. Commun.">
        <title>Large-scale genome sequencing of mycorrhizal fungi provides insights into the early evolution of symbiotic traits.</title>
        <authorList>
            <person name="Miyauchi S."/>
            <person name="Kiss E."/>
            <person name="Kuo A."/>
            <person name="Drula E."/>
            <person name="Kohler A."/>
            <person name="Sanchez-Garcia M."/>
            <person name="Morin E."/>
            <person name="Andreopoulos B."/>
            <person name="Barry K.W."/>
            <person name="Bonito G."/>
            <person name="Buee M."/>
            <person name="Carver A."/>
            <person name="Chen C."/>
            <person name="Cichocki N."/>
            <person name="Clum A."/>
            <person name="Culley D."/>
            <person name="Crous P.W."/>
            <person name="Fauchery L."/>
            <person name="Girlanda M."/>
            <person name="Hayes R.D."/>
            <person name="Keri Z."/>
            <person name="LaButti K."/>
            <person name="Lipzen A."/>
            <person name="Lombard V."/>
            <person name="Magnuson J."/>
            <person name="Maillard F."/>
            <person name="Murat C."/>
            <person name="Nolan M."/>
            <person name="Ohm R.A."/>
            <person name="Pangilinan J."/>
            <person name="Pereira M.F."/>
            <person name="Perotto S."/>
            <person name="Peter M."/>
            <person name="Pfister S."/>
            <person name="Riley R."/>
            <person name="Sitrit Y."/>
            <person name="Stielow J.B."/>
            <person name="Szollosi G."/>
            <person name="Zifcakova L."/>
            <person name="Stursova M."/>
            <person name="Spatafora J.W."/>
            <person name="Tedersoo L."/>
            <person name="Vaario L.M."/>
            <person name="Yamada A."/>
            <person name="Yan M."/>
            <person name="Wang P."/>
            <person name="Xu J."/>
            <person name="Bruns T."/>
            <person name="Baldrian P."/>
            <person name="Vilgalys R."/>
            <person name="Dunand C."/>
            <person name="Henrissat B."/>
            <person name="Grigoriev I.V."/>
            <person name="Hibbett D."/>
            <person name="Nagy L.G."/>
            <person name="Martin F.M."/>
        </authorList>
    </citation>
    <scope>NUCLEOTIDE SEQUENCE</scope>
    <source>
        <strain evidence="4">BED1</strain>
    </source>
</reference>
<dbReference type="PANTHER" id="PTHR20913">
    <property type="entry name" value="TBC1 DOMAIN FAMILY MEMBER 20/GTPASE"/>
    <property type="match status" value="1"/>
</dbReference>
<evidence type="ECO:0000259" key="3">
    <source>
        <dbReference type="PROSITE" id="PS50086"/>
    </source>
</evidence>
<dbReference type="Gene3D" id="1.10.8.1310">
    <property type="match status" value="1"/>
</dbReference>
<sequence length="673" mass="73570">MSLSSDDEQYWALFRERSLQPGGFGEDRARIWPALLGAQPLSDPPPYSEVDNPDEYGNMLEEGMDETVAESHADERQIKLDTDRSFVLYPGESGATPARDALQNDLHTLIVSLFRKRRSLHYFQGFHDIMTVIFLTLPRPLHLACAEKMALHRVRDAMGVGLEPILGLLRVLRNVLRLADPAYAKLLELTSPLPYHALSHLLTLFSHDIPTLPLIQHVWDFLLSREPIAVVWLVAALILHRKPSVHLLAEQDEDGMIHSLLGGIPELVDAEPEFYDSGDNKGTATEADRPAEDEMVSPNLVARSCSESEGTGTLNEQPNSEAVDEILGTPHVSERTRVSCDTLTGGGHERDQSSVPPDIAQSNDTRQDNSSSPSTEPIPLPEAIDQNCVGGLHRSTLELAASVPLPDSRPASPIPSPRPSPVQSTTPLSQETTFADDHHNTPPSTSDHVSSRSHSPSDLQCPSPVQFPSVVNRPSSHLDKSVPSKPRIKTAPLSLTRLLRQADDLLAAYPPSHPSLHVTEIMGPDSAMRTWRALPISTKVRDAVPDKQPYNYTDDYLETMVNSSYVVIPSPPPSPGPRLPLKKARASPRTLSKPLFDPRRIGLRLGALTPAERRVLFIGALLVVGAAMALKSGKVLCVDGVVKVNGGDGLKRLWNGKWTVISSVVAAWGRGLP</sequence>
<keyword evidence="1" id="KW-0343">GTPase activation</keyword>
<dbReference type="GO" id="GO:0006888">
    <property type="term" value="P:endoplasmic reticulum to Golgi vesicle-mediated transport"/>
    <property type="evidence" value="ECO:0007669"/>
    <property type="project" value="TreeGrafter"/>
</dbReference>
<accession>A0AAD4GE67</accession>
<dbReference type="Proteomes" id="UP001194468">
    <property type="component" value="Unassembled WGS sequence"/>
</dbReference>
<protein>
    <submittedName>
        <fullName evidence="4">Rab-GTPase-TBC domain-containing protein</fullName>
    </submittedName>
</protein>
<evidence type="ECO:0000256" key="2">
    <source>
        <dbReference type="SAM" id="MobiDB-lite"/>
    </source>
</evidence>
<feature type="domain" description="Rab-GAP TBC" evidence="3">
    <location>
        <begin position="22"/>
        <end position="226"/>
    </location>
</feature>
<organism evidence="4 5">
    <name type="scientific">Boletus edulis BED1</name>
    <dbReference type="NCBI Taxonomy" id="1328754"/>
    <lineage>
        <taxon>Eukaryota</taxon>
        <taxon>Fungi</taxon>
        <taxon>Dikarya</taxon>
        <taxon>Basidiomycota</taxon>
        <taxon>Agaricomycotina</taxon>
        <taxon>Agaricomycetes</taxon>
        <taxon>Agaricomycetidae</taxon>
        <taxon>Boletales</taxon>
        <taxon>Boletineae</taxon>
        <taxon>Boletaceae</taxon>
        <taxon>Boletoideae</taxon>
        <taxon>Boletus</taxon>
    </lineage>
</organism>
<dbReference type="SMART" id="SM00164">
    <property type="entry name" value="TBC"/>
    <property type="match status" value="1"/>
</dbReference>
<dbReference type="InterPro" id="IPR045913">
    <property type="entry name" value="TBC20/Gyp8-like"/>
</dbReference>
<evidence type="ECO:0000256" key="1">
    <source>
        <dbReference type="ARBA" id="ARBA00022468"/>
    </source>
</evidence>
<evidence type="ECO:0000313" key="4">
    <source>
        <dbReference type="EMBL" id="KAF8438016.1"/>
    </source>
</evidence>
<feature type="region of interest" description="Disordered" evidence="2">
    <location>
        <begin position="403"/>
        <end position="486"/>
    </location>
</feature>
<keyword evidence="5" id="KW-1185">Reference proteome</keyword>
<dbReference type="GO" id="GO:0005789">
    <property type="term" value="C:endoplasmic reticulum membrane"/>
    <property type="evidence" value="ECO:0007669"/>
    <property type="project" value="TreeGrafter"/>
</dbReference>